<dbReference type="EMBL" id="CAJOBA010091668">
    <property type="protein sequence ID" value="CAF4487167.1"/>
    <property type="molecule type" value="Genomic_DNA"/>
</dbReference>
<dbReference type="EMBL" id="CAJNOK010064101">
    <property type="protein sequence ID" value="CAF1645814.1"/>
    <property type="molecule type" value="Genomic_DNA"/>
</dbReference>
<organism evidence="2 4">
    <name type="scientific">Didymodactylos carnosus</name>
    <dbReference type="NCBI Taxonomy" id="1234261"/>
    <lineage>
        <taxon>Eukaryota</taxon>
        <taxon>Metazoa</taxon>
        <taxon>Spiralia</taxon>
        <taxon>Gnathifera</taxon>
        <taxon>Rotifera</taxon>
        <taxon>Eurotatoria</taxon>
        <taxon>Bdelloidea</taxon>
        <taxon>Philodinida</taxon>
        <taxon>Philodinidae</taxon>
        <taxon>Didymodactylos</taxon>
    </lineage>
</organism>
<reference evidence="2" key="1">
    <citation type="submission" date="2021-02" db="EMBL/GenBank/DDBJ databases">
        <authorList>
            <person name="Nowell W R."/>
        </authorList>
    </citation>
    <scope>NUCLEOTIDE SEQUENCE</scope>
</reference>
<dbReference type="Proteomes" id="UP000677228">
    <property type="component" value="Unassembled WGS sequence"/>
</dbReference>
<evidence type="ECO:0000313" key="3">
    <source>
        <dbReference type="EMBL" id="CAF4487167.1"/>
    </source>
</evidence>
<gene>
    <name evidence="2" type="ORF">OVA965_LOCUS44544</name>
    <name evidence="3" type="ORF">TMI583_LOCUS47408</name>
</gene>
<sequence>MATNRKMSKFVHQSRKECDQNGQKIDVADHHIISKAQIREGMNKYMEEIPDNNVLKQKIEGYLNDDRNNAVKTLIINELPWADKDQAEVQDRHCKLLIQGFIWNPNNLVPGPTKDRGLDPKSKIDKELLKDLPPEYTTLASRPSNMLDKLTQLRSKDIGKATWEKRANGKFYFKPNSSDPSNVYDFPSHDQSSKS</sequence>
<protein>
    <submittedName>
        <fullName evidence="2">Uncharacterized protein</fullName>
    </submittedName>
</protein>
<feature type="region of interest" description="Disordered" evidence="1">
    <location>
        <begin position="169"/>
        <end position="195"/>
    </location>
</feature>
<evidence type="ECO:0000256" key="1">
    <source>
        <dbReference type="SAM" id="MobiDB-lite"/>
    </source>
</evidence>
<name>A0A8S2G6R2_9BILA</name>
<dbReference type="AlphaFoldDB" id="A0A8S2G6R2"/>
<evidence type="ECO:0000313" key="4">
    <source>
        <dbReference type="Proteomes" id="UP000677228"/>
    </source>
</evidence>
<proteinExistence type="predicted"/>
<evidence type="ECO:0000313" key="2">
    <source>
        <dbReference type="EMBL" id="CAF1645814.1"/>
    </source>
</evidence>
<accession>A0A8S2G6R2</accession>
<comment type="caution">
    <text evidence="2">The sequence shown here is derived from an EMBL/GenBank/DDBJ whole genome shotgun (WGS) entry which is preliminary data.</text>
</comment>
<dbReference type="Proteomes" id="UP000682733">
    <property type="component" value="Unassembled WGS sequence"/>
</dbReference>